<dbReference type="GO" id="GO:0003729">
    <property type="term" value="F:mRNA binding"/>
    <property type="evidence" value="ECO:0007669"/>
    <property type="project" value="TreeGrafter"/>
</dbReference>
<dbReference type="SUPFAM" id="SSF54736">
    <property type="entry name" value="ClpS-like"/>
    <property type="match status" value="1"/>
</dbReference>
<dbReference type="GO" id="GO:0006412">
    <property type="term" value="P:translation"/>
    <property type="evidence" value="ECO:0007669"/>
    <property type="project" value="InterPro"/>
</dbReference>
<dbReference type="InterPro" id="IPR000206">
    <property type="entry name" value="Ribosomal_bL12"/>
</dbReference>
<dbReference type="GO" id="GO:0003735">
    <property type="term" value="F:structural constituent of ribosome"/>
    <property type="evidence" value="ECO:0007669"/>
    <property type="project" value="InterPro"/>
</dbReference>
<dbReference type="EMBL" id="SGPJ01000051">
    <property type="protein sequence ID" value="THH00401.1"/>
    <property type="molecule type" value="Genomic_DNA"/>
</dbReference>
<dbReference type="InterPro" id="IPR036235">
    <property type="entry name" value="Ribosomal_bL12_oligo_N_sf"/>
</dbReference>
<dbReference type="Proteomes" id="UP000309038">
    <property type="component" value="Unassembled WGS sequence"/>
</dbReference>
<sequence length="317" mass="34397">MLCVGKLRTNAEEEEREKTGQTGRQGFTSTWKRNELERKVSGILEKIGKEVGVNDIVSRKQPQVFPLIGGNQIKHMMSNINALKITVKQEHIKEIETHVKVSKTDVYHIQGVGLGPEPESVLICSARSISHTPIKPVRKPGPSALDQFQLKLALFRSLAGSSRRWLATAPEVASASVPPPPPATSDPRITKIVDDISGLTLLQAADLISALKSRLNISEIAMPAAAPAAAAPAAAEEAPVEKVKEKTVFNVKLESFDAGAKSKIIREVKTLVPGLTLIDAKKFVESAPKILRENLSKEDAEKMKKTFTDLGAVIVLE</sequence>
<dbReference type="InterPro" id="IPR014719">
    <property type="entry name" value="Ribosomal_bL12_C/ClpS-like"/>
</dbReference>
<evidence type="ECO:0000256" key="2">
    <source>
        <dbReference type="ARBA" id="ARBA00022980"/>
    </source>
</evidence>
<evidence type="ECO:0000313" key="7">
    <source>
        <dbReference type="EMBL" id="THH00401.1"/>
    </source>
</evidence>
<dbReference type="FunFam" id="3.30.1390.10:FF:000001">
    <property type="entry name" value="50S ribosomal protein L7/L12"/>
    <property type="match status" value="1"/>
</dbReference>
<evidence type="ECO:0000256" key="4">
    <source>
        <dbReference type="SAM" id="MobiDB-lite"/>
    </source>
</evidence>
<organism evidence="7 8">
    <name type="scientific">Hermanssonia centrifuga</name>
    <dbReference type="NCBI Taxonomy" id="98765"/>
    <lineage>
        <taxon>Eukaryota</taxon>
        <taxon>Fungi</taxon>
        <taxon>Dikarya</taxon>
        <taxon>Basidiomycota</taxon>
        <taxon>Agaricomycotina</taxon>
        <taxon>Agaricomycetes</taxon>
        <taxon>Polyporales</taxon>
        <taxon>Meruliaceae</taxon>
        <taxon>Hermanssonia</taxon>
    </lineage>
</organism>
<proteinExistence type="inferred from homology"/>
<dbReference type="SUPFAM" id="SSF48300">
    <property type="entry name" value="Ribosomal protein L7/12, oligomerisation (N-terminal) domain"/>
    <property type="match status" value="1"/>
</dbReference>
<dbReference type="AlphaFoldDB" id="A0A4S4KQ80"/>
<protein>
    <submittedName>
        <fullName evidence="7">Uncharacterized protein</fullName>
    </submittedName>
</protein>
<evidence type="ECO:0000259" key="5">
    <source>
        <dbReference type="Pfam" id="PF00542"/>
    </source>
</evidence>
<evidence type="ECO:0000256" key="3">
    <source>
        <dbReference type="ARBA" id="ARBA00023274"/>
    </source>
</evidence>
<dbReference type="InterPro" id="IPR013823">
    <property type="entry name" value="Ribosomal_bL12_C"/>
</dbReference>
<dbReference type="Gene3D" id="3.30.1390.10">
    <property type="match status" value="1"/>
</dbReference>
<name>A0A4S4KQ80_9APHY</name>
<feature type="domain" description="Large ribosomal subunit protein bL12 C-terminal" evidence="5">
    <location>
        <begin position="249"/>
        <end position="316"/>
    </location>
</feature>
<evidence type="ECO:0000256" key="1">
    <source>
        <dbReference type="ARBA" id="ARBA00007197"/>
    </source>
</evidence>
<comment type="similarity">
    <text evidence="1">Belongs to the bacterial ribosomal protein bL12 family.</text>
</comment>
<keyword evidence="8" id="KW-1185">Reference proteome</keyword>
<keyword evidence="3" id="KW-0687">Ribonucleoprotein</keyword>
<dbReference type="Pfam" id="PF16320">
    <property type="entry name" value="Ribosomal_L12_N"/>
    <property type="match status" value="1"/>
</dbReference>
<evidence type="ECO:0000259" key="6">
    <source>
        <dbReference type="Pfam" id="PF16320"/>
    </source>
</evidence>
<dbReference type="PANTHER" id="PTHR45987">
    <property type="entry name" value="39S RIBOSOMAL PROTEIN L12"/>
    <property type="match status" value="1"/>
</dbReference>
<dbReference type="HAMAP" id="MF_00368">
    <property type="entry name" value="Ribosomal_bL12"/>
    <property type="match status" value="1"/>
</dbReference>
<gene>
    <name evidence="7" type="ORF">EW026_g2124</name>
</gene>
<dbReference type="InterPro" id="IPR008932">
    <property type="entry name" value="Ribosomal_bL12_oligo"/>
</dbReference>
<accession>A0A4S4KQ80</accession>
<feature type="domain" description="Large ribosomal subunit protein bL12 oligomerization" evidence="6">
    <location>
        <begin position="189"/>
        <end position="235"/>
    </location>
</feature>
<evidence type="ECO:0000313" key="8">
    <source>
        <dbReference type="Proteomes" id="UP000309038"/>
    </source>
</evidence>
<dbReference type="Gene3D" id="1.20.5.710">
    <property type="entry name" value="Single helix bin"/>
    <property type="match status" value="1"/>
</dbReference>
<dbReference type="PANTHER" id="PTHR45987:SF4">
    <property type="entry name" value="LARGE RIBOSOMAL SUBUNIT PROTEIN BL12M"/>
    <property type="match status" value="1"/>
</dbReference>
<feature type="region of interest" description="Disordered" evidence="4">
    <location>
        <begin position="7"/>
        <end position="28"/>
    </location>
</feature>
<dbReference type="GO" id="GO:0005762">
    <property type="term" value="C:mitochondrial large ribosomal subunit"/>
    <property type="evidence" value="ECO:0007669"/>
    <property type="project" value="TreeGrafter"/>
</dbReference>
<keyword evidence="2" id="KW-0689">Ribosomal protein</keyword>
<comment type="caution">
    <text evidence="7">The sequence shown here is derived from an EMBL/GenBank/DDBJ whole genome shotgun (WGS) entry which is preliminary data.</text>
</comment>
<dbReference type="Pfam" id="PF00542">
    <property type="entry name" value="Ribosomal_L12"/>
    <property type="match status" value="1"/>
</dbReference>
<reference evidence="7 8" key="1">
    <citation type="submission" date="2019-02" db="EMBL/GenBank/DDBJ databases">
        <title>Genome sequencing of the rare red list fungi Phlebia centrifuga.</title>
        <authorList>
            <person name="Buettner E."/>
            <person name="Kellner H."/>
        </authorList>
    </citation>
    <scope>NUCLEOTIDE SEQUENCE [LARGE SCALE GENOMIC DNA]</scope>
    <source>
        <strain evidence="7 8">DSM 108282</strain>
    </source>
</reference>